<dbReference type="Pfam" id="PF13290">
    <property type="entry name" value="CHB_HEX_C_1"/>
    <property type="match status" value="1"/>
</dbReference>
<gene>
    <name evidence="6" type="ORF">D3230_10730</name>
</gene>
<evidence type="ECO:0000313" key="6">
    <source>
        <dbReference type="EMBL" id="MBL3679754.1"/>
    </source>
</evidence>
<dbReference type="Gene3D" id="3.60.21.10">
    <property type="match status" value="1"/>
</dbReference>
<protein>
    <recommendedName>
        <fullName evidence="8">Calcineurin-like phosphoesterase domain-containing protein</fullName>
    </recommendedName>
</protein>
<dbReference type="Proteomes" id="UP001645859">
    <property type="component" value="Unassembled WGS sequence"/>
</dbReference>
<name>A0ABS1SJT1_9MICO</name>
<evidence type="ECO:0000256" key="3">
    <source>
        <dbReference type="SAM" id="SignalP"/>
    </source>
</evidence>
<feature type="compositionally biased region" description="Polar residues" evidence="1">
    <location>
        <begin position="725"/>
        <end position="759"/>
    </location>
</feature>
<keyword evidence="3" id="KW-0732">Signal</keyword>
<evidence type="ECO:0000256" key="1">
    <source>
        <dbReference type="SAM" id="MobiDB-lite"/>
    </source>
</evidence>
<feature type="chain" id="PRO_5046816371" description="Calcineurin-like phosphoesterase domain-containing protein" evidence="3">
    <location>
        <begin position="22"/>
        <end position="808"/>
    </location>
</feature>
<evidence type="ECO:0000256" key="2">
    <source>
        <dbReference type="SAM" id="Phobius"/>
    </source>
</evidence>
<dbReference type="InterPro" id="IPR004843">
    <property type="entry name" value="Calcineurin-like_PHP"/>
</dbReference>
<feature type="domain" description="Calcineurin-like phosphoesterase" evidence="4">
    <location>
        <begin position="125"/>
        <end position="314"/>
    </location>
</feature>
<proteinExistence type="predicted"/>
<feature type="signal peptide" evidence="3">
    <location>
        <begin position="1"/>
        <end position="21"/>
    </location>
</feature>
<dbReference type="Pfam" id="PF00149">
    <property type="entry name" value="Metallophos"/>
    <property type="match status" value="1"/>
</dbReference>
<evidence type="ECO:0000259" key="4">
    <source>
        <dbReference type="Pfam" id="PF00149"/>
    </source>
</evidence>
<feature type="transmembrane region" description="Helical" evidence="2">
    <location>
        <begin position="781"/>
        <end position="801"/>
    </location>
</feature>
<accession>A0ABS1SJT1</accession>
<dbReference type="InterPro" id="IPR029052">
    <property type="entry name" value="Metallo-depent_PP-like"/>
</dbReference>
<keyword evidence="2" id="KW-0472">Membrane</keyword>
<evidence type="ECO:0008006" key="8">
    <source>
        <dbReference type="Google" id="ProtNLM"/>
    </source>
</evidence>
<reference evidence="6 7" key="1">
    <citation type="submission" date="2018-09" db="EMBL/GenBank/DDBJ databases">
        <title>Comparative genomics of Leucobacter spp.</title>
        <authorList>
            <person name="Reis A.C."/>
            <person name="Kolvenbach B.A."/>
            <person name="Corvini P.F.X."/>
            <person name="Nunes O.C."/>
        </authorList>
    </citation>
    <scope>NUCLEOTIDE SEQUENCE [LARGE SCALE GENOMIC DNA]</scope>
    <source>
        <strain evidence="6 7">TAN 31504</strain>
    </source>
</reference>
<dbReference type="RefSeq" id="WP_202345028.1">
    <property type="nucleotide sequence ID" value="NZ_BAAAPI010000003.1"/>
</dbReference>
<organism evidence="6 7">
    <name type="scientific">Leucobacter chromiireducens subsp. solipictus</name>
    <dbReference type="NCBI Taxonomy" id="398235"/>
    <lineage>
        <taxon>Bacteria</taxon>
        <taxon>Bacillati</taxon>
        <taxon>Actinomycetota</taxon>
        <taxon>Actinomycetes</taxon>
        <taxon>Micrococcales</taxon>
        <taxon>Microbacteriaceae</taxon>
        <taxon>Leucobacter</taxon>
    </lineage>
</organism>
<evidence type="ECO:0000259" key="5">
    <source>
        <dbReference type="Pfam" id="PF13290"/>
    </source>
</evidence>
<feature type="domain" description="GH29D-like beta-sandwich" evidence="5">
    <location>
        <begin position="48"/>
        <end position="104"/>
    </location>
</feature>
<keyword evidence="2" id="KW-1133">Transmembrane helix</keyword>
<dbReference type="EMBL" id="QYAC01000005">
    <property type="protein sequence ID" value="MBL3679754.1"/>
    <property type="molecule type" value="Genomic_DNA"/>
</dbReference>
<keyword evidence="7" id="KW-1185">Reference proteome</keyword>
<evidence type="ECO:0000313" key="7">
    <source>
        <dbReference type="Proteomes" id="UP001645859"/>
    </source>
</evidence>
<dbReference type="InterPro" id="IPR059177">
    <property type="entry name" value="GH29D-like_dom"/>
</dbReference>
<keyword evidence="2" id="KW-0812">Transmembrane</keyword>
<feature type="region of interest" description="Disordered" evidence="1">
    <location>
        <begin position="720"/>
        <end position="778"/>
    </location>
</feature>
<dbReference type="SUPFAM" id="SSF56300">
    <property type="entry name" value="Metallo-dependent phosphatases"/>
    <property type="match status" value="1"/>
</dbReference>
<comment type="caution">
    <text evidence="6">The sequence shown here is derived from an EMBL/GenBank/DDBJ whole genome shotgun (WGS) entry which is preliminary data.</text>
</comment>
<sequence>MSQRRIAAIALSGVALFGAQAVFPSAAPAAAVEAAAAAPEAPVISLLSGRYVGPQTVTLTAAAGTEIHYTVDGTHPTRQSPRYAGPITLDASANLSAVAFTDRAASVPAISGILIKTAEEPLAQFAVMSDIHLSTGDEVQQRKWEGYFDTLQRIAPNPDALISNGDQINDNHFNSAADHQYPRAMLERNLARTGMTDTQVMMTFGNHDDYVTRMAEQYPEDWFPGTTGYYESAIGEFPAFVVNTESWTSTQAAWLYGRLTEISEDPATQHLPIFVFGHRPIPATVWDGAQASNGGLRSNLSDFPQVVYFSGHSHLNITDERSIHQEDFTSVNEGSMSYGENDGKFQIFGEGLARDATIPTAQSVVVDVYADRVEIDRINYAAQPGRTYDDAGTWTFQNDPPFASTGSLAGPSWVVARGATPEDVQAKFTYTSANRNASAPAWGEDQPTVRQTATGPVLRLPQAADDQFASEYTLSVTDVATGEVTDLVPANGRIYSDYVVAPKPAVLDIPLAVRAGNKVGQPVDRTLTLGREYEATLVAYDSYQNQSEPRVFRFVAGEIDRTPLDAAIAQAEELVGQVSRILGTVAPAQDADYGWVIADVPAAENAVAALTAVWDDAPATQDAADALTFEVTDATVALQELLVAVDRAPLATAVAAAEDALGAADTQRAGGAAGGAAAAERELRTQLAAGIELQKTLNVAQPELDAATTALTGALAAWQQATGEQPGTEQPGTEQPGTEQPGTEQPGTEQPGTTPGNGTDSDRSPGAHADQLAETGGPETAGLALAGAVVLAAAGAVMLSVRRAPRRQ</sequence>